<proteinExistence type="predicted"/>
<dbReference type="EMBL" id="BJWL01000003">
    <property type="protein sequence ID" value="GFY83617.1"/>
    <property type="molecule type" value="Genomic_DNA"/>
</dbReference>
<comment type="caution">
    <text evidence="3">The sequence shown here is derived from an EMBL/GenBank/DDBJ whole genome shotgun (WGS) entry which is preliminary data.</text>
</comment>
<reference evidence="3 4" key="1">
    <citation type="submission" date="2019-07" db="EMBL/GenBank/DDBJ databases">
        <title>De Novo Assembly of kiwifruit Actinidia rufa.</title>
        <authorList>
            <person name="Sugita-Konishi S."/>
            <person name="Sato K."/>
            <person name="Mori E."/>
            <person name="Abe Y."/>
            <person name="Kisaki G."/>
            <person name="Hamano K."/>
            <person name="Suezawa K."/>
            <person name="Otani M."/>
            <person name="Fukuda T."/>
            <person name="Manabe T."/>
            <person name="Gomi K."/>
            <person name="Tabuchi M."/>
            <person name="Akimitsu K."/>
            <person name="Kataoka I."/>
        </authorList>
    </citation>
    <scope>NUCLEOTIDE SEQUENCE [LARGE SCALE GENOMIC DNA]</scope>
    <source>
        <strain evidence="4">cv. Fuchu</strain>
    </source>
</reference>
<dbReference type="InterPro" id="IPR041872">
    <property type="entry name" value="Anticodon_Met"/>
</dbReference>
<dbReference type="GO" id="GO:0009570">
    <property type="term" value="C:chloroplast stroma"/>
    <property type="evidence" value="ECO:0007669"/>
    <property type="project" value="TreeGrafter"/>
</dbReference>
<dbReference type="Pfam" id="PF19303">
    <property type="entry name" value="Anticodon_3"/>
    <property type="match status" value="1"/>
</dbReference>
<name>A0A7J0ED95_9ERIC</name>
<dbReference type="GO" id="GO:0006431">
    <property type="term" value="P:methionyl-tRNA aminoacylation"/>
    <property type="evidence" value="ECO:0007669"/>
    <property type="project" value="TreeGrafter"/>
</dbReference>
<keyword evidence="4" id="KW-1185">Reference proteome</keyword>
<dbReference type="PANTHER" id="PTHR43326:SF1">
    <property type="entry name" value="METHIONINE--TRNA LIGASE, MITOCHONDRIAL"/>
    <property type="match status" value="1"/>
</dbReference>
<dbReference type="PANTHER" id="PTHR43326">
    <property type="entry name" value="METHIONYL-TRNA SYNTHETASE"/>
    <property type="match status" value="1"/>
</dbReference>
<organism evidence="3 4">
    <name type="scientific">Actinidia rufa</name>
    <dbReference type="NCBI Taxonomy" id="165716"/>
    <lineage>
        <taxon>Eukaryota</taxon>
        <taxon>Viridiplantae</taxon>
        <taxon>Streptophyta</taxon>
        <taxon>Embryophyta</taxon>
        <taxon>Tracheophyta</taxon>
        <taxon>Spermatophyta</taxon>
        <taxon>Magnoliopsida</taxon>
        <taxon>eudicotyledons</taxon>
        <taxon>Gunneridae</taxon>
        <taxon>Pentapetalae</taxon>
        <taxon>asterids</taxon>
        <taxon>Ericales</taxon>
        <taxon>Actinidiaceae</taxon>
        <taxon>Actinidia</taxon>
    </lineage>
</organism>
<dbReference type="OrthoDB" id="1724530at2759"/>
<feature type="region of interest" description="Disordered" evidence="1">
    <location>
        <begin position="204"/>
        <end position="227"/>
    </location>
</feature>
<dbReference type="GO" id="GO:0005524">
    <property type="term" value="F:ATP binding"/>
    <property type="evidence" value="ECO:0007669"/>
    <property type="project" value="InterPro"/>
</dbReference>
<protein>
    <submittedName>
        <fullName evidence="3">Methionyl-tRNA synthetase</fullName>
    </submittedName>
</protein>
<feature type="domain" description="Methionyl-tRNA synthetase anticodon-binding" evidence="2">
    <location>
        <begin position="77"/>
        <end position="199"/>
    </location>
</feature>
<dbReference type="InterPro" id="IPR009080">
    <property type="entry name" value="tRNAsynth_Ia_anticodon-bd"/>
</dbReference>
<dbReference type="GO" id="GO:0005739">
    <property type="term" value="C:mitochondrion"/>
    <property type="evidence" value="ECO:0007669"/>
    <property type="project" value="TreeGrafter"/>
</dbReference>
<dbReference type="InterPro" id="IPR023457">
    <property type="entry name" value="Met-tRNA_synth_2"/>
</dbReference>
<evidence type="ECO:0000259" key="2">
    <source>
        <dbReference type="Pfam" id="PF19303"/>
    </source>
</evidence>
<dbReference type="SUPFAM" id="SSF47323">
    <property type="entry name" value="Anticodon-binding domain of a subclass of class I aminoacyl-tRNA synthetases"/>
    <property type="match status" value="1"/>
</dbReference>
<feature type="compositionally biased region" description="Basic and acidic residues" evidence="1">
    <location>
        <begin position="204"/>
        <end position="226"/>
    </location>
</feature>
<evidence type="ECO:0000313" key="4">
    <source>
        <dbReference type="Proteomes" id="UP000585474"/>
    </source>
</evidence>
<keyword evidence="3" id="KW-0436">Ligase</keyword>
<accession>A0A7J0ED95</accession>
<keyword evidence="3" id="KW-0030">Aminoacyl-tRNA synthetase</keyword>
<gene>
    <name evidence="3" type="ORF">Acr_03g0003910</name>
</gene>
<dbReference type="GO" id="GO:0004825">
    <property type="term" value="F:methionine-tRNA ligase activity"/>
    <property type="evidence" value="ECO:0007669"/>
    <property type="project" value="InterPro"/>
</dbReference>
<evidence type="ECO:0000313" key="3">
    <source>
        <dbReference type="EMBL" id="GFY83617.1"/>
    </source>
</evidence>
<dbReference type="AlphaFoldDB" id="A0A7J0ED95"/>
<dbReference type="Proteomes" id="UP000585474">
    <property type="component" value="Unassembled WGS sequence"/>
</dbReference>
<sequence length="246" mass="27829">MPCKTLKWGGDSNSGLEERAPYEVYVAKCVPFILSQLQKDELFAYLGRLDVHVKSVWRPTLRWIYPDVPDPSTCLRTVEKARKQYETLSLSSACEAVLEIGNAGNLYIDEHAPWSLFKQGDAAEAAAKDLVIILEAMRIIAIALSPVMPRLCLRIYTQLGYSEDQFSAATWGDTKWGGLRGGQIMAQPKPVFARIEIQKEGEDEAEVKKKISKKEREDTSKSDSGRGLKSWFQPNYTVHHFHTFFL</sequence>
<dbReference type="Gene3D" id="1.10.730.10">
    <property type="entry name" value="Isoleucyl-tRNA Synthetase, Domain 1"/>
    <property type="match status" value="1"/>
</dbReference>
<evidence type="ECO:0000256" key="1">
    <source>
        <dbReference type="SAM" id="MobiDB-lite"/>
    </source>
</evidence>